<sequence length="585" mass="64971">MDNQKAALRAMGELETARADIQDLVETMERLSLWRPAAGLKKSCQAALGILDRLAERLDRKLVITLVGPCGSGKSTLLNALAGVDDLSSSGHRRPTTQNVVAFCRQPEDARQLAEQLDAEDLRIRTREGANGLENVILIDTPDTDSTHQERHIPLVRQAIGLSDVLICVFDGENPKRRDHTDFLAPYVRLFSGSSLVVAVNKCDRLDEKELTDTIMPEFADYIRKAWSVEPAAIFCLSARSHLQHPGWDPDAGPKHGRDQFGQLQRLIRETFNASRFSVDRRLENARSIRDDLHNSVREEAGKESKALKAAMGRISACETEAMGRAMEAFRSGGGQLSLGINVRLYQQLAQRWLGPVGWLVAVWTRILVFGTGLAALLRFGNPVRQLFGAVSVVRRHAESKKALNAADQGAGASLALLRYDDTIARAWPEIAEKLIDARFAPAVREAQRAPGHGDQVGQRLEQIWNDVLERELSNAGRRLSGGLLQLLFNLPVLGVLGYVGWLTALNFFTGNILSSNFFLHAFWTIVLVLFLSFFLLQGVIRLAAGKEKLVARVFDGVQRDLDGENRIEESPVWRQVRMIQELGN</sequence>
<dbReference type="InterPro" id="IPR027417">
    <property type="entry name" value="P-loop_NTPase"/>
</dbReference>
<evidence type="ECO:0000313" key="3">
    <source>
        <dbReference type="EMBL" id="BBO78779.1"/>
    </source>
</evidence>
<keyword evidence="1" id="KW-0812">Transmembrane</keyword>
<feature type="transmembrane region" description="Helical" evidence="1">
    <location>
        <begin position="487"/>
        <end position="509"/>
    </location>
</feature>
<evidence type="ECO:0000259" key="2">
    <source>
        <dbReference type="Pfam" id="PF01926"/>
    </source>
</evidence>
<keyword evidence="1" id="KW-1133">Transmembrane helix</keyword>
<feature type="transmembrane region" description="Helical" evidence="1">
    <location>
        <begin position="353"/>
        <end position="378"/>
    </location>
</feature>
<dbReference type="PANTHER" id="PTHR42698">
    <property type="entry name" value="GTPASE ERA"/>
    <property type="match status" value="1"/>
</dbReference>
<proteinExistence type="predicted"/>
<dbReference type="EMBL" id="AP021875">
    <property type="protein sequence ID" value="BBO78779.1"/>
    <property type="molecule type" value="Genomic_DNA"/>
</dbReference>
<dbReference type="GO" id="GO:0019843">
    <property type="term" value="F:rRNA binding"/>
    <property type="evidence" value="ECO:0007669"/>
    <property type="project" value="TreeGrafter"/>
</dbReference>
<feature type="transmembrane region" description="Helical" evidence="1">
    <location>
        <begin position="521"/>
        <end position="545"/>
    </location>
</feature>
<dbReference type="KEGG" id="dwd:DSCW_61960"/>
<keyword evidence="4" id="KW-1185">Reference proteome</keyword>
<accession>A0A5K7ZF54</accession>
<name>A0A5K7ZF54_9BACT</name>
<dbReference type="AlphaFoldDB" id="A0A5K7ZF54"/>
<dbReference type="Proteomes" id="UP000427769">
    <property type="component" value="Chromosome"/>
</dbReference>
<dbReference type="InterPro" id="IPR005662">
    <property type="entry name" value="GTPase_Era-like"/>
</dbReference>
<feature type="domain" description="G" evidence="2">
    <location>
        <begin position="64"/>
        <end position="202"/>
    </location>
</feature>
<dbReference type="InterPro" id="IPR006073">
    <property type="entry name" value="GTP-bd"/>
</dbReference>
<evidence type="ECO:0000313" key="4">
    <source>
        <dbReference type="Proteomes" id="UP000427769"/>
    </source>
</evidence>
<dbReference type="PANTHER" id="PTHR42698:SF1">
    <property type="entry name" value="GTPASE ERA, MITOCHONDRIAL"/>
    <property type="match status" value="1"/>
</dbReference>
<protein>
    <recommendedName>
        <fullName evidence="2">G domain-containing protein</fullName>
    </recommendedName>
</protein>
<dbReference type="GO" id="GO:0005829">
    <property type="term" value="C:cytosol"/>
    <property type="evidence" value="ECO:0007669"/>
    <property type="project" value="TreeGrafter"/>
</dbReference>
<keyword evidence="1" id="KW-0472">Membrane</keyword>
<dbReference type="GO" id="GO:0005525">
    <property type="term" value="F:GTP binding"/>
    <property type="evidence" value="ECO:0007669"/>
    <property type="project" value="InterPro"/>
</dbReference>
<dbReference type="SUPFAM" id="SSF52540">
    <property type="entry name" value="P-loop containing nucleoside triphosphate hydrolases"/>
    <property type="match status" value="1"/>
</dbReference>
<organism evidence="3 4">
    <name type="scientific">Desulfosarcina widdelii</name>
    <dbReference type="NCBI Taxonomy" id="947919"/>
    <lineage>
        <taxon>Bacteria</taxon>
        <taxon>Pseudomonadati</taxon>
        <taxon>Thermodesulfobacteriota</taxon>
        <taxon>Desulfobacteria</taxon>
        <taxon>Desulfobacterales</taxon>
        <taxon>Desulfosarcinaceae</taxon>
        <taxon>Desulfosarcina</taxon>
    </lineage>
</organism>
<dbReference type="GO" id="GO:0043024">
    <property type="term" value="F:ribosomal small subunit binding"/>
    <property type="evidence" value="ECO:0007669"/>
    <property type="project" value="TreeGrafter"/>
</dbReference>
<dbReference type="GO" id="GO:0000028">
    <property type="term" value="P:ribosomal small subunit assembly"/>
    <property type="evidence" value="ECO:0007669"/>
    <property type="project" value="TreeGrafter"/>
</dbReference>
<dbReference type="Pfam" id="PF01926">
    <property type="entry name" value="MMR_HSR1"/>
    <property type="match status" value="1"/>
</dbReference>
<dbReference type="Gene3D" id="3.40.50.300">
    <property type="entry name" value="P-loop containing nucleotide triphosphate hydrolases"/>
    <property type="match status" value="1"/>
</dbReference>
<reference evidence="3 4" key="1">
    <citation type="submission" date="2019-11" db="EMBL/GenBank/DDBJ databases">
        <title>Comparative genomics of hydrocarbon-degrading Desulfosarcina strains.</title>
        <authorList>
            <person name="Watanabe M."/>
            <person name="Kojima H."/>
            <person name="Fukui M."/>
        </authorList>
    </citation>
    <scope>NUCLEOTIDE SEQUENCE [LARGE SCALE GENOMIC DNA]</scope>
    <source>
        <strain evidence="3 4">PP31</strain>
    </source>
</reference>
<gene>
    <name evidence="3" type="ORF">DSCW_61960</name>
</gene>
<evidence type="ECO:0000256" key="1">
    <source>
        <dbReference type="SAM" id="Phobius"/>
    </source>
</evidence>